<dbReference type="AlphaFoldDB" id="A0AAI9X6A7"/>
<reference evidence="2" key="2">
    <citation type="journal article" date="2016" name="Fungal Biol.">
        <title>Ochratoxin A production by Penicillium thymicola.</title>
        <authorList>
            <person name="Nguyen H.D.T."/>
            <person name="McMullin D.R."/>
            <person name="Ponomareva E."/>
            <person name="Riley R."/>
            <person name="Pomraning K.R."/>
            <person name="Baker S.E."/>
            <person name="Seifert K.A."/>
        </authorList>
    </citation>
    <scope>NUCLEOTIDE SEQUENCE</scope>
    <source>
        <strain evidence="2">DAOM 180753</strain>
    </source>
</reference>
<comment type="caution">
    <text evidence="2">The sequence shown here is derived from an EMBL/GenBank/DDBJ whole genome shotgun (WGS) entry which is preliminary data.</text>
</comment>
<feature type="compositionally biased region" description="Basic residues" evidence="1">
    <location>
        <begin position="46"/>
        <end position="73"/>
    </location>
</feature>
<reference evidence="2" key="1">
    <citation type="submission" date="2015-06" db="EMBL/GenBank/DDBJ databases">
        <authorList>
            <person name="Nguyen H."/>
        </authorList>
    </citation>
    <scope>NUCLEOTIDE SEQUENCE</scope>
    <source>
        <strain evidence="2">DAOM 180753</strain>
    </source>
</reference>
<dbReference type="EMBL" id="LACB01000312">
    <property type="protein sequence ID" value="KAJ9484783.1"/>
    <property type="molecule type" value="Genomic_DNA"/>
</dbReference>
<evidence type="ECO:0000256" key="1">
    <source>
        <dbReference type="SAM" id="MobiDB-lite"/>
    </source>
</evidence>
<gene>
    <name evidence="2" type="ORF">VN97_g8583</name>
</gene>
<protein>
    <submittedName>
        <fullName evidence="2">Uncharacterized protein</fullName>
    </submittedName>
</protein>
<dbReference type="Proteomes" id="UP001227192">
    <property type="component" value="Unassembled WGS sequence"/>
</dbReference>
<sequence>MRAYVCCTLFGNNSFIPVLKVIELENRHSRTRPTWTRLDPDQSHCYTRKPRCREKRRRRTHQPRRARPIQRTP</sequence>
<accession>A0AAI9X6A7</accession>
<keyword evidence="3" id="KW-1185">Reference proteome</keyword>
<evidence type="ECO:0000313" key="2">
    <source>
        <dbReference type="EMBL" id="KAJ9484783.1"/>
    </source>
</evidence>
<feature type="region of interest" description="Disordered" evidence="1">
    <location>
        <begin position="30"/>
        <end position="73"/>
    </location>
</feature>
<organism evidence="2 3">
    <name type="scientific">Penicillium thymicola</name>
    <dbReference type="NCBI Taxonomy" id="293382"/>
    <lineage>
        <taxon>Eukaryota</taxon>
        <taxon>Fungi</taxon>
        <taxon>Dikarya</taxon>
        <taxon>Ascomycota</taxon>
        <taxon>Pezizomycotina</taxon>
        <taxon>Eurotiomycetes</taxon>
        <taxon>Eurotiomycetidae</taxon>
        <taxon>Eurotiales</taxon>
        <taxon>Aspergillaceae</taxon>
        <taxon>Penicillium</taxon>
    </lineage>
</organism>
<proteinExistence type="predicted"/>
<name>A0AAI9X6A7_PENTH</name>
<evidence type="ECO:0000313" key="3">
    <source>
        <dbReference type="Proteomes" id="UP001227192"/>
    </source>
</evidence>